<evidence type="ECO:0000313" key="1">
    <source>
        <dbReference type="EMBL" id="KAK8880265.1"/>
    </source>
</evidence>
<organism evidence="1 2">
    <name type="scientific">Apiospora arundinis</name>
    <dbReference type="NCBI Taxonomy" id="335852"/>
    <lineage>
        <taxon>Eukaryota</taxon>
        <taxon>Fungi</taxon>
        <taxon>Dikarya</taxon>
        <taxon>Ascomycota</taxon>
        <taxon>Pezizomycotina</taxon>
        <taxon>Sordariomycetes</taxon>
        <taxon>Xylariomycetidae</taxon>
        <taxon>Amphisphaeriales</taxon>
        <taxon>Apiosporaceae</taxon>
        <taxon>Apiospora</taxon>
    </lineage>
</organism>
<evidence type="ECO:0008006" key="3">
    <source>
        <dbReference type="Google" id="ProtNLM"/>
    </source>
</evidence>
<accession>A0ABR2JQM9</accession>
<gene>
    <name evidence="1" type="ORF">PGQ11_001559</name>
</gene>
<proteinExistence type="predicted"/>
<dbReference type="EMBL" id="JAPCWZ010000001">
    <property type="protein sequence ID" value="KAK8880265.1"/>
    <property type="molecule type" value="Genomic_DNA"/>
</dbReference>
<evidence type="ECO:0000313" key="2">
    <source>
        <dbReference type="Proteomes" id="UP001390339"/>
    </source>
</evidence>
<sequence length="174" mass="18971">MVSLLAAQKAAACFVGAWGFINSTLVNTTTGEYVTDDWGYPVPSGLSLFTPNGWCALLVSANDTTMPDLRPRFLDQSNLSSGTDADWAKIGKYSIAGAGPYHLSNVTSSCRAGEGPQGVVTGNFITSTLPSREGLFDLNFKFYESCHVWNLHQYIGGGLERVVWYEKQPDQQVY</sequence>
<keyword evidence="2" id="KW-1185">Reference proteome</keyword>
<reference evidence="1 2" key="1">
    <citation type="journal article" date="2024" name="IMA Fungus">
        <title>Apiospora arundinis, a panoply of carbohydrate-active enzymes and secondary metabolites.</title>
        <authorList>
            <person name="Sorensen T."/>
            <person name="Petersen C."/>
            <person name="Muurmann A.T."/>
            <person name="Christiansen J.V."/>
            <person name="Brundto M.L."/>
            <person name="Overgaard C.K."/>
            <person name="Boysen A.T."/>
            <person name="Wollenberg R.D."/>
            <person name="Larsen T.O."/>
            <person name="Sorensen J.L."/>
            <person name="Nielsen K.L."/>
            <person name="Sondergaard T.E."/>
        </authorList>
    </citation>
    <scope>NUCLEOTIDE SEQUENCE [LARGE SCALE GENOMIC DNA]</scope>
    <source>
        <strain evidence="1 2">AAU 773</strain>
    </source>
</reference>
<name>A0ABR2JQM9_9PEZI</name>
<protein>
    <recommendedName>
        <fullName evidence="3">Lipocalin-like domain-containing protein</fullName>
    </recommendedName>
</protein>
<dbReference type="Proteomes" id="UP001390339">
    <property type="component" value="Unassembled WGS sequence"/>
</dbReference>
<comment type="caution">
    <text evidence="1">The sequence shown here is derived from an EMBL/GenBank/DDBJ whole genome shotgun (WGS) entry which is preliminary data.</text>
</comment>